<dbReference type="OrthoDB" id="8965174at2759"/>
<gene>
    <name evidence="2" type="ORF">DAT39_023003</name>
</gene>
<protein>
    <submittedName>
        <fullName evidence="2">Cell wall protein DAN4-like</fullName>
    </submittedName>
</protein>
<dbReference type="PROSITE" id="PS50024">
    <property type="entry name" value="SEA"/>
    <property type="match status" value="1"/>
</dbReference>
<accession>A0A8J4TA85</accession>
<feature type="non-terminal residue" evidence="2">
    <location>
        <position position="71"/>
    </location>
</feature>
<feature type="non-terminal residue" evidence="2">
    <location>
        <position position="1"/>
    </location>
</feature>
<reference evidence="2" key="1">
    <citation type="submission" date="2020-07" db="EMBL/GenBank/DDBJ databases">
        <title>Clarias magur genome sequencing, assembly and annotation.</title>
        <authorList>
            <person name="Kushwaha B."/>
            <person name="Kumar R."/>
            <person name="Das P."/>
            <person name="Joshi C.G."/>
            <person name="Kumar D."/>
            <person name="Nagpure N.S."/>
            <person name="Pandey M."/>
            <person name="Agarwal S."/>
            <person name="Srivastava S."/>
            <person name="Singh M."/>
            <person name="Sahoo L."/>
            <person name="Jayasankar P."/>
            <person name="Meher P.K."/>
            <person name="Koringa P.G."/>
            <person name="Iquebal M.A."/>
            <person name="Das S.P."/>
            <person name="Bit A."/>
            <person name="Patnaik S."/>
            <person name="Patel N."/>
            <person name="Shah T.M."/>
            <person name="Hinsu A."/>
            <person name="Jena J.K."/>
        </authorList>
    </citation>
    <scope>NUCLEOTIDE SEQUENCE</scope>
    <source>
        <strain evidence="2">CIFAMagur01</strain>
        <tissue evidence="2">Testis</tissue>
    </source>
</reference>
<sequence length="71" mass="7706">VEPLYFKAFKNCIRIGILRLSKGSTIIDSNVYFNSSGPNVTPSDVKNTLINGLSSLNFTVIPDSISVSQTL</sequence>
<dbReference type="InterPro" id="IPR000082">
    <property type="entry name" value="SEA_dom"/>
</dbReference>
<proteinExistence type="predicted"/>
<feature type="domain" description="SEA" evidence="1">
    <location>
        <begin position="1"/>
        <end position="71"/>
    </location>
</feature>
<comment type="caution">
    <text evidence="2">The sequence shown here is derived from an EMBL/GenBank/DDBJ whole genome shotgun (WGS) entry which is preliminary data.</text>
</comment>
<name>A0A8J4TA85_CLAMG</name>
<evidence type="ECO:0000313" key="2">
    <source>
        <dbReference type="EMBL" id="KAF5882940.1"/>
    </source>
</evidence>
<dbReference type="Proteomes" id="UP000727407">
    <property type="component" value="Unassembled WGS sequence"/>
</dbReference>
<keyword evidence="3" id="KW-1185">Reference proteome</keyword>
<dbReference type="EMBL" id="QNUK01001373">
    <property type="protein sequence ID" value="KAF5882940.1"/>
    <property type="molecule type" value="Genomic_DNA"/>
</dbReference>
<organism evidence="2 3">
    <name type="scientific">Clarias magur</name>
    <name type="common">Asian catfish</name>
    <name type="synonym">Macropteronotus magur</name>
    <dbReference type="NCBI Taxonomy" id="1594786"/>
    <lineage>
        <taxon>Eukaryota</taxon>
        <taxon>Metazoa</taxon>
        <taxon>Chordata</taxon>
        <taxon>Craniata</taxon>
        <taxon>Vertebrata</taxon>
        <taxon>Euteleostomi</taxon>
        <taxon>Actinopterygii</taxon>
        <taxon>Neopterygii</taxon>
        <taxon>Teleostei</taxon>
        <taxon>Ostariophysi</taxon>
        <taxon>Siluriformes</taxon>
        <taxon>Clariidae</taxon>
        <taxon>Clarias</taxon>
    </lineage>
</organism>
<evidence type="ECO:0000313" key="3">
    <source>
        <dbReference type="Proteomes" id="UP000727407"/>
    </source>
</evidence>
<dbReference type="AlphaFoldDB" id="A0A8J4TA85"/>
<evidence type="ECO:0000259" key="1">
    <source>
        <dbReference type="PROSITE" id="PS50024"/>
    </source>
</evidence>